<dbReference type="SUPFAM" id="SSF53850">
    <property type="entry name" value="Periplasmic binding protein-like II"/>
    <property type="match status" value="1"/>
</dbReference>
<name>A0A380ANG4_SERMA</name>
<dbReference type="AlphaFoldDB" id="A0A380ANG4"/>
<organism evidence="1 2">
    <name type="scientific">Serratia marcescens</name>
    <dbReference type="NCBI Taxonomy" id="615"/>
    <lineage>
        <taxon>Bacteria</taxon>
        <taxon>Pseudomonadati</taxon>
        <taxon>Pseudomonadota</taxon>
        <taxon>Gammaproteobacteria</taxon>
        <taxon>Enterobacterales</taxon>
        <taxon>Yersiniaceae</taxon>
        <taxon>Serratia</taxon>
    </lineage>
</organism>
<proteinExistence type="predicted"/>
<protein>
    <submittedName>
        <fullName evidence="1">HTH-type transcriptional regulator sgrR</fullName>
    </submittedName>
</protein>
<dbReference type="Proteomes" id="UP000254765">
    <property type="component" value="Unassembled WGS sequence"/>
</dbReference>
<sequence>MLPGWRIPHQQVEEDVALPSRLTLLYRPPVELETVTAALQRLLAQHGCELEVRYYAGKRWQSEEQIAQADLLLADNLIGEAPEATLESWLRQDTLWRGILTESRWQQQQDTLRQIQQLQAQQPRFARLQAYYQQLMAAAIITPLFHYQYQISAPPHMHGVTLTAHGWFDFCQAWLPPPVDDAPA</sequence>
<reference evidence="1 2" key="1">
    <citation type="submission" date="2018-06" db="EMBL/GenBank/DDBJ databases">
        <authorList>
            <consortium name="Pathogen Informatics"/>
            <person name="Doyle S."/>
        </authorList>
    </citation>
    <scope>NUCLEOTIDE SEQUENCE [LARGE SCALE GENOMIC DNA]</scope>
    <source>
        <strain evidence="1 2">NCTC10211</strain>
    </source>
</reference>
<gene>
    <name evidence="1" type="primary">sgrR_3</name>
    <name evidence="1" type="ORF">NCTC10211_05508</name>
</gene>
<evidence type="ECO:0000313" key="1">
    <source>
        <dbReference type="EMBL" id="SUI84287.1"/>
    </source>
</evidence>
<dbReference type="EMBL" id="UGYK01000002">
    <property type="protein sequence ID" value="SUI84287.1"/>
    <property type="molecule type" value="Genomic_DNA"/>
</dbReference>
<accession>A0A380ANG4</accession>
<evidence type="ECO:0000313" key="2">
    <source>
        <dbReference type="Proteomes" id="UP000254765"/>
    </source>
</evidence>